<feature type="signal peptide" evidence="2">
    <location>
        <begin position="1"/>
        <end position="20"/>
    </location>
</feature>
<keyword evidence="1" id="KW-0812">Transmembrane</keyword>
<feature type="transmembrane region" description="Helical" evidence="1">
    <location>
        <begin position="69"/>
        <end position="87"/>
    </location>
</feature>
<keyword evidence="4" id="KW-1185">Reference proteome</keyword>
<gene>
    <name evidence="3" type="ORF">ACFSC2_00550</name>
</gene>
<organism evidence="3 4">
    <name type="scientific">Flavobacterium artemisiae</name>
    <dbReference type="NCBI Taxonomy" id="2126556"/>
    <lineage>
        <taxon>Bacteria</taxon>
        <taxon>Pseudomonadati</taxon>
        <taxon>Bacteroidota</taxon>
        <taxon>Flavobacteriia</taxon>
        <taxon>Flavobacteriales</taxon>
        <taxon>Flavobacteriaceae</taxon>
        <taxon>Flavobacterium</taxon>
    </lineage>
</organism>
<sequence>MKKSVIILALLFLFNVSCYAEGQAGLGQFINAIQLLFICFWIFTFTIIGGAIVKFILQKNKLLIKNQTFKAFSISFVVTILAMLFLFDAFSFS</sequence>
<evidence type="ECO:0000256" key="2">
    <source>
        <dbReference type="SAM" id="SignalP"/>
    </source>
</evidence>
<evidence type="ECO:0000313" key="3">
    <source>
        <dbReference type="EMBL" id="MFD1601221.1"/>
    </source>
</evidence>
<dbReference type="RefSeq" id="WP_379817305.1">
    <property type="nucleotide sequence ID" value="NZ_JBHUDZ010000001.1"/>
</dbReference>
<evidence type="ECO:0000256" key="1">
    <source>
        <dbReference type="SAM" id="Phobius"/>
    </source>
</evidence>
<name>A0ABW4H7H3_9FLAO</name>
<dbReference type="EMBL" id="JBHUDZ010000001">
    <property type="protein sequence ID" value="MFD1601221.1"/>
    <property type="molecule type" value="Genomic_DNA"/>
</dbReference>
<accession>A0ABW4H7H3</accession>
<protein>
    <submittedName>
        <fullName evidence="3">Uncharacterized protein</fullName>
    </submittedName>
</protein>
<keyword evidence="2" id="KW-0732">Signal</keyword>
<feature type="chain" id="PRO_5046243750" evidence="2">
    <location>
        <begin position="21"/>
        <end position="93"/>
    </location>
</feature>
<comment type="caution">
    <text evidence="3">The sequence shown here is derived from an EMBL/GenBank/DDBJ whole genome shotgun (WGS) entry which is preliminary data.</text>
</comment>
<keyword evidence="1" id="KW-1133">Transmembrane helix</keyword>
<proteinExistence type="predicted"/>
<reference evidence="4" key="1">
    <citation type="journal article" date="2019" name="Int. J. Syst. Evol. Microbiol.">
        <title>The Global Catalogue of Microorganisms (GCM) 10K type strain sequencing project: providing services to taxonomists for standard genome sequencing and annotation.</title>
        <authorList>
            <consortium name="The Broad Institute Genomics Platform"/>
            <consortium name="The Broad Institute Genome Sequencing Center for Infectious Disease"/>
            <person name="Wu L."/>
            <person name="Ma J."/>
        </authorList>
    </citation>
    <scope>NUCLEOTIDE SEQUENCE [LARGE SCALE GENOMIC DNA]</scope>
    <source>
        <strain evidence="4">CCUG 70865</strain>
    </source>
</reference>
<dbReference type="Proteomes" id="UP001597138">
    <property type="component" value="Unassembled WGS sequence"/>
</dbReference>
<feature type="transmembrane region" description="Helical" evidence="1">
    <location>
        <begin position="32"/>
        <end position="57"/>
    </location>
</feature>
<evidence type="ECO:0000313" key="4">
    <source>
        <dbReference type="Proteomes" id="UP001597138"/>
    </source>
</evidence>
<keyword evidence="1" id="KW-0472">Membrane</keyword>